<feature type="region of interest" description="Disordered" evidence="1">
    <location>
        <begin position="376"/>
        <end position="397"/>
    </location>
</feature>
<proteinExistence type="predicted"/>
<sequence length="971" mass="105705">MENNNEALEENPSSKSSGSIIQISSIYIDLPPIPMQINECEICHHKFTIRGYTVERRGSNQYVTELFPSDSNPSASVDQLPPMEVPAFRWWRCPKCLVLIETQKGPETVNADGSQAVDANVTSNANIVEDASLLSCPQKIQNASYGDVTAMGEQNESCEQVTDTVGKNTNEGKSSEIEDAIPSGHGNVPAPHLSADASDVNTPSGLQKSAGSSECGIPSETTNIAAAEHRAYGFSGNVDVSESDQCRENEHSTGMPRRKIRKVRLLAELLGDKSSSKGGTRENNPRANSVLVESAGSRNAGSEDQVNNLQKPSRKTKVTREGEESNGPSNMTTNIRAPRRDTGKAIMEAEVTDSDSDAEVNAFPGEGLFIGTKSERLRHRSESTPALSRKKNKQPHVPDFATAVPSLPGSLHVPSVARCWGSHQSPEQTDGHRADFVPEPLKSLPSHNSSAKPGGLDLSLNSFVKKIDINQGVSSKELVKNDGMLFRESVKFSAIESDACRGPLWDLNEKAAQSSYNLKRGIFPPHKEMDFLQLGLHEKNSEVQGNLKESDCRGDDIPMEIVEMLAKKQYERSNGEIGNPSVAHVTSSTPRRFLEVEEIRTVKEFAKAFPNFPDFRSVNVRNGMASNSMGAAKQNSFSFSQMGRNHLKMVHGGEYQPKSIFTAFPQNNPKLYSGTHIPVAASLRPGLQCSETVEPLSLSSSTKVPFERKLAAEQHKGKTISDIKADELRKLEEARLIFPKPGDTVDNSKAKGSLDPYANESIPAMQLLSLMDGRSPGAAFGLGPNKNFAPCSYHPTFSTSEGQDFLSGSFFSRHFHHKETSGLGAAYSDSYPGQISFKHPEQDKSGTGAGPSSSRVKDKKKANPSAFDCVLGPQKQHRLANARSFNLEAFAVSGGARPVKSVSPEGECRLNRNPADFSIPEARNEYTICARDLKSRKRNVSRERAPSVGGAKRQRVTKAKPGNEHVQRHSS</sequence>
<organism evidence="2 3">
    <name type="scientific">Cinchona calisaya</name>
    <dbReference type="NCBI Taxonomy" id="153742"/>
    <lineage>
        <taxon>Eukaryota</taxon>
        <taxon>Viridiplantae</taxon>
        <taxon>Streptophyta</taxon>
        <taxon>Embryophyta</taxon>
        <taxon>Tracheophyta</taxon>
        <taxon>Spermatophyta</taxon>
        <taxon>Magnoliopsida</taxon>
        <taxon>eudicotyledons</taxon>
        <taxon>Gunneridae</taxon>
        <taxon>Pentapetalae</taxon>
        <taxon>asterids</taxon>
        <taxon>lamiids</taxon>
        <taxon>Gentianales</taxon>
        <taxon>Rubiaceae</taxon>
        <taxon>Cinchonoideae</taxon>
        <taxon>Cinchoneae</taxon>
        <taxon>Cinchona</taxon>
    </lineage>
</organism>
<feature type="compositionally biased region" description="Polar residues" evidence="1">
    <location>
        <begin position="296"/>
        <end position="311"/>
    </location>
</feature>
<evidence type="ECO:0000313" key="3">
    <source>
        <dbReference type="Proteomes" id="UP001630127"/>
    </source>
</evidence>
<name>A0ABD2XW62_9GENT</name>
<dbReference type="PANTHER" id="PTHR35504:SF1">
    <property type="entry name" value="PROTEIN EMBRYONIC FLOWER 1"/>
    <property type="match status" value="1"/>
</dbReference>
<comment type="caution">
    <text evidence="2">The sequence shown here is derived from an EMBL/GenBank/DDBJ whole genome shotgun (WGS) entry which is preliminary data.</text>
</comment>
<feature type="region of interest" description="Disordered" evidence="1">
    <location>
        <begin position="896"/>
        <end position="915"/>
    </location>
</feature>
<reference evidence="2 3" key="1">
    <citation type="submission" date="2024-11" db="EMBL/GenBank/DDBJ databases">
        <title>A near-complete genome assembly of Cinchona calisaya.</title>
        <authorList>
            <person name="Lian D.C."/>
            <person name="Zhao X.W."/>
            <person name="Wei L."/>
        </authorList>
    </citation>
    <scope>NUCLEOTIDE SEQUENCE [LARGE SCALE GENOMIC DNA]</scope>
    <source>
        <tissue evidence="2">Nenye</tissue>
    </source>
</reference>
<feature type="region of interest" description="Disordered" evidence="1">
    <location>
        <begin position="237"/>
        <end position="260"/>
    </location>
</feature>
<dbReference type="AlphaFoldDB" id="A0ABD2XW62"/>
<dbReference type="Proteomes" id="UP001630127">
    <property type="component" value="Unassembled WGS sequence"/>
</dbReference>
<feature type="region of interest" description="Disordered" evidence="1">
    <location>
        <begin position="832"/>
        <end position="869"/>
    </location>
</feature>
<evidence type="ECO:0000313" key="2">
    <source>
        <dbReference type="EMBL" id="KAL3498440.1"/>
    </source>
</evidence>
<feature type="region of interest" description="Disordered" evidence="1">
    <location>
        <begin position="935"/>
        <end position="971"/>
    </location>
</feature>
<feature type="region of interest" description="Disordered" evidence="1">
    <location>
        <begin position="294"/>
        <end position="336"/>
    </location>
</feature>
<dbReference type="EMBL" id="JBJUIK010000017">
    <property type="protein sequence ID" value="KAL3498440.1"/>
    <property type="molecule type" value="Genomic_DNA"/>
</dbReference>
<feature type="compositionally biased region" description="Basic and acidic residues" evidence="1">
    <location>
        <begin position="961"/>
        <end position="971"/>
    </location>
</feature>
<feature type="compositionally biased region" description="Polar residues" evidence="1">
    <location>
        <begin position="199"/>
        <end position="212"/>
    </location>
</feature>
<keyword evidence="3" id="KW-1185">Reference proteome</keyword>
<feature type="compositionally biased region" description="Polar residues" evidence="1">
    <location>
        <begin position="326"/>
        <end position="335"/>
    </location>
</feature>
<evidence type="ECO:0008006" key="4">
    <source>
        <dbReference type="Google" id="ProtNLM"/>
    </source>
</evidence>
<accession>A0ABD2XW62</accession>
<dbReference type="InterPro" id="IPR034583">
    <property type="entry name" value="EMF1"/>
</dbReference>
<feature type="region of interest" description="Disordered" evidence="1">
    <location>
        <begin position="154"/>
        <end position="217"/>
    </location>
</feature>
<gene>
    <name evidence="2" type="ORF">ACH5RR_041172</name>
</gene>
<feature type="compositionally biased region" description="Polar residues" evidence="1">
    <location>
        <begin position="154"/>
        <end position="172"/>
    </location>
</feature>
<evidence type="ECO:0000256" key="1">
    <source>
        <dbReference type="SAM" id="MobiDB-lite"/>
    </source>
</evidence>
<dbReference type="PANTHER" id="PTHR35504">
    <property type="entry name" value="PROTEIN EMBRYONIC FLOWER 1"/>
    <property type="match status" value="1"/>
</dbReference>
<protein>
    <recommendedName>
        <fullName evidence="4">Embryonic flower 1</fullName>
    </recommendedName>
</protein>